<feature type="domain" description="DUF6533" evidence="1">
    <location>
        <begin position="22"/>
        <end position="58"/>
    </location>
</feature>
<evidence type="ECO:0000259" key="1">
    <source>
        <dbReference type="Pfam" id="PF20151"/>
    </source>
</evidence>
<proteinExistence type="predicted"/>
<dbReference type="InterPro" id="IPR045340">
    <property type="entry name" value="DUF6533"/>
</dbReference>
<gene>
    <name evidence="2" type="ORF">NLI96_g10320</name>
</gene>
<dbReference type="Pfam" id="PF20151">
    <property type="entry name" value="DUF6533"/>
    <property type="match status" value="1"/>
</dbReference>
<sequence>MQAMVLPLSVRGALDMGKRSRIAAIALLVYDHLLSLGLEVDLIWKEKKTRSGFGLYIFVSIDAFVVEFDN</sequence>
<organism evidence="2 3">
    <name type="scientific">Meripilus lineatus</name>
    <dbReference type="NCBI Taxonomy" id="2056292"/>
    <lineage>
        <taxon>Eukaryota</taxon>
        <taxon>Fungi</taxon>
        <taxon>Dikarya</taxon>
        <taxon>Basidiomycota</taxon>
        <taxon>Agaricomycotina</taxon>
        <taxon>Agaricomycetes</taxon>
        <taxon>Polyporales</taxon>
        <taxon>Meripilaceae</taxon>
        <taxon>Meripilus</taxon>
    </lineage>
</organism>
<reference evidence="2" key="1">
    <citation type="submission" date="2022-07" db="EMBL/GenBank/DDBJ databases">
        <title>Genome Sequence of Physisporinus lineatus.</title>
        <authorList>
            <person name="Buettner E."/>
        </authorList>
    </citation>
    <scope>NUCLEOTIDE SEQUENCE</scope>
    <source>
        <strain evidence="2">VT162</strain>
    </source>
</reference>
<comment type="caution">
    <text evidence="2">The sequence shown here is derived from an EMBL/GenBank/DDBJ whole genome shotgun (WGS) entry which is preliminary data.</text>
</comment>
<dbReference type="Proteomes" id="UP001212997">
    <property type="component" value="Unassembled WGS sequence"/>
</dbReference>
<keyword evidence="3" id="KW-1185">Reference proteome</keyword>
<evidence type="ECO:0000313" key="3">
    <source>
        <dbReference type="Proteomes" id="UP001212997"/>
    </source>
</evidence>
<accession>A0AAD5YC38</accession>
<dbReference type="EMBL" id="JANAWD010000576">
    <property type="protein sequence ID" value="KAJ3477647.1"/>
    <property type="molecule type" value="Genomic_DNA"/>
</dbReference>
<dbReference type="AlphaFoldDB" id="A0AAD5YC38"/>
<protein>
    <recommendedName>
        <fullName evidence="1">DUF6533 domain-containing protein</fullName>
    </recommendedName>
</protein>
<name>A0AAD5YC38_9APHY</name>
<evidence type="ECO:0000313" key="2">
    <source>
        <dbReference type="EMBL" id="KAJ3477647.1"/>
    </source>
</evidence>